<sequence length="406" mass="45492">MTLTPQTETPHLHYQLASRKANTKNYITPSIFRPHILAKDRIHAWSTPYAESKRLASSSKYSHQIISWGDKAMSEALKNSSKSSYGRESYTDETLLTGFIGFHLGGVVNVKGWLSGIRAWHDFNGAPWPTDSRQLCLARSGARAAGANRKCPIRNPITLSHLLALYFSLDFSKPFHCAIWAIALICFWGCRRLGELTIGSKNSFNSKYNASRSTFINFQLLPNKSPKAINFHIPWTKTTKESGASVTATAQSGELAILCPFLAIKCHLESNHNVPNSFSLFAYLDDNNTPQHMVKHLFLNFCDSIWKKKGLMNVHGHSFRIGGAVELLIAKVPPEIIAAIGGWTSLAFLIYWCRFEKILLAHILKAYDNDQVSRLQSTLDDFRISNRIPKSVIDTCANGIDISDYE</sequence>
<evidence type="ECO:0000313" key="3">
    <source>
        <dbReference type="Proteomes" id="UP001163828"/>
    </source>
</evidence>
<dbReference type="InterPro" id="IPR011010">
    <property type="entry name" value="DNA_brk_join_enz"/>
</dbReference>
<dbReference type="InterPro" id="IPR052925">
    <property type="entry name" value="Phage_Integrase-like_Recomb"/>
</dbReference>
<accession>A0ABQ8QNM0</accession>
<organism evidence="2 3">
    <name type="scientific">Lentinula boryana</name>
    <dbReference type="NCBI Taxonomy" id="40481"/>
    <lineage>
        <taxon>Eukaryota</taxon>
        <taxon>Fungi</taxon>
        <taxon>Dikarya</taxon>
        <taxon>Basidiomycota</taxon>
        <taxon>Agaricomycotina</taxon>
        <taxon>Agaricomycetes</taxon>
        <taxon>Agaricomycetidae</taxon>
        <taxon>Agaricales</taxon>
        <taxon>Marasmiineae</taxon>
        <taxon>Omphalotaceae</taxon>
        <taxon>Lentinula</taxon>
    </lineage>
</organism>
<name>A0ABQ8QNM0_9AGAR</name>
<dbReference type="EMBL" id="MU790528">
    <property type="protein sequence ID" value="KAJ4000013.1"/>
    <property type="molecule type" value="Genomic_DNA"/>
</dbReference>
<dbReference type="SUPFAM" id="SSF56349">
    <property type="entry name" value="DNA breaking-rejoining enzymes"/>
    <property type="match status" value="1"/>
</dbReference>
<dbReference type="Proteomes" id="UP001163828">
    <property type="component" value="Unassembled WGS sequence"/>
</dbReference>
<evidence type="ECO:0000256" key="1">
    <source>
        <dbReference type="ARBA" id="ARBA00023172"/>
    </source>
</evidence>
<keyword evidence="3" id="KW-1185">Reference proteome</keyword>
<dbReference type="PANTHER" id="PTHR34605:SF3">
    <property type="entry name" value="P CELL-TYPE AGGLUTINATION PROTEIN MAP4-LIKE-RELATED"/>
    <property type="match status" value="1"/>
</dbReference>
<comment type="caution">
    <text evidence="2">The sequence shown here is derived from an EMBL/GenBank/DDBJ whole genome shotgun (WGS) entry which is preliminary data.</text>
</comment>
<keyword evidence="1" id="KW-0233">DNA recombination</keyword>
<dbReference type="InterPro" id="IPR013762">
    <property type="entry name" value="Integrase-like_cat_sf"/>
</dbReference>
<reference evidence="2" key="1">
    <citation type="submission" date="2022-08" db="EMBL/GenBank/DDBJ databases">
        <authorList>
            <consortium name="DOE Joint Genome Institute"/>
            <person name="Min B."/>
            <person name="Riley R."/>
            <person name="Sierra-Patev S."/>
            <person name="Naranjo-Ortiz M."/>
            <person name="Looney B."/>
            <person name="Konkel Z."/>
            <person name="Slot J.C."/>
            <person name="Sakamoto Y."/>
            <person name="Steenwyk J.L."/>
            <person name="Rokas A."/>
            <person name="Carro J."/>
            <person name="Camarero S."/>
            <person name="Ferreira P."/>
            <person name="Molpeceres G."/>
            <person name="Ruiz-Duenas F.J."/>
            <person name="Serrano A."/>
            <person name="Henrissat B."/>
            <person name="Drula E."/>
            <person name="Hughes K.W."/>
            <person name="Mata J.L."/>
            <person name="Ishikawa N.K."/>
            <person name="Vargas-Isla R."/>
            <person name="Ushijima S."/>
            <person name="Smith C.A."/>
            <person name="Ahrendt S."/>
            <person name="Andreopoulos W."/>
            <person name="He G."/>
            <person name="Labutti K."/>
            <person name="Lipzen A."/>
            <person name="Ng V."/>
            <person name="Sandor L."/>
            <person name="Barry K."/>
            <person name="Martinez A.T."/>
            <person name="Xiao Y."/>
            <person name="Gibbons J.G."/>
            <person name="Terashima K."/>
            <person name="Hibbett D.S."/>
            <person name="Grigoriev I.V."/>
        </authorList>
    </citation>
    <scope>NUCLEOTIDE SEQUENCE</scope>
    <source>
        <strain evidence="2">TFB10827</strain>
    </source>
</reference>
<protein>
    <recommendedName>
        <fullName evidence="4">DNA breaking-rejoining enzyme</fullName>
    </recommendedName>
</protein>
<dbReference type="PANTHER" id="PTHR34605">
    <property type="entry name" value="PHAGE_INTEGRASE DOMAIN-CONTAINING PROTEIN"/>
    <property type="match status" value="1"/>
</dbReference>
<gene>
    <name evidence="2" type="ORF">F5050DRAFT_1804492</name>
</gene>
<proteinExistence type="predicted"/>
<evidence type="ECO:0008006" key="4">
    <source>
        <dbReference type="Google" id="ProtNLM"/>
    </source>
</evidence>
<evidence type="ECO:0000313" key="2">
    <source>
        <dbReference type="EMBL" id="KAJ4000013.1"/>
    </source>
</evidence>
<dbReference type="Gene3D" id="1.10.443.10">
    <property type="entry name" value="Intergrase catalytic core"/>
    <property type="match status" value="1"/>
</dbReference>